<proteinExistence type="predicted"/>
<dbReference type="EMBL" id="JACRTP010000008">
    <property type="protein sequence ID" value="MBC8629809.1"/>
    <property type="molecule type" value="Genomic_DNA"/>
</dbReference>
<reference evidence="2 3" key="1">
    <citation type="submission" date="2020-08" db="EMBL/GenBank/DDBJ databases">
        <title>Genome public.</title>
        <authorList>
            <person name="Liu C."/>
            <person name="Sun Q."/>
        </authorList>
    </citation>
    <scope>NUCLEOTIDE SEQUENCE [LARGE SCALE GENOMIC DNA]</scope>
    <source>
        <strain evidence="2 3">3_YM_SP_D4_24.mj</strain>
    </source>
</reference>
<gene>
    <name evidence="2" type="ORF">H8712_14580</name>
</gene>
<dbReference type="InterPro" id="IPR013780">
    <property type="entry name" value="Glyco_hydro_b"/>
</dbReference>
<dbReference type="SUPFAM" id="SSF51011">
    <property type="entry name" value="Glycosyl hydrolase domain"/>
    <property type="match status" value="1"/>
</dbReference>
<dbReference type="Gene3D" id="3.20.20.80">
    <property type="entry name" value="Glycosidases"/>
    <property type="match status" value="2"/>
</dbReference>
<organism evidence="2 3">
    <name type="scientific">Blautia stercoris</name>
    <dbReference type="NCBI Taxonomy" id="871664"/>
    <lineage>
        <taxon>Bacteria</taxon>
        <taxon>Bacillati</taxon>
        <taxon>Bacillota</taxon>
        <taxon>Clostridia</taxon>
        <taxon>Lachnospirales</taxon>
        <taxon>Lachnospiraceae</taxon>
        <taxon>Blautia</taxon>
    </lineage>
</organism>
<evidence type="ECO:0000313" key="3">
    <source>
        <dbReference type="Proteomes" id="UP000661649"/>
    </source>
</evidence>
<dbReference type="InterPro" id="IPR017853">
    <property type="entry name" value="GH"/>
</dbReference>
<feature type="domain" description="Glycosyl hydrolase family 13 catalytic" evidence="1">
    <location>
        <begin position="136"/>
        <end position="484"/>
    </location>
</feature>
<evidence type="ECO:0000259" key="1">
    <source>
        <dbReference type="SMART" id="SM00642"/>
    </source>
</evidence>
<dbReference type="Gene3D" id="2.60.40.1180">
    <property type="entry name" value="Golgi alpha-mannosidase II"/>
    <property type="match status" value="1"/>
</dbReference>
<accession>A0ABR7PEF3</accession>
<dbReference type="InterPro" id="IPR006047">
    <property type="entry name" value="GH13_cat_dom"/>
</dbReference>
<dbReference type="SUPFAM" id="SSF51445">
    <property type="entry name" value="(Trans)glycosidases"/>
    <property type="match status" value="1"/>
</dbReference>
<name>A0ABR7PEF3_9FIRM</name>
<sequence length="623" mass="72589">MQWRAVYPERPGVVKTRKGYVFTACIEAEKEVSLLFYKKGENRPEIAVPLSKEKSFGDYRAVMISGISMDEYEYNYCVDGEVQQDFYAHSLSGVSSFGKEYPKEEHAVRCRYQKENYHWKNEKFSPILLSDSILYKLQVRSFTKDKDSGVREKGTFRGVEQKIAYLKKLGITGVLFMPAYEYRECSKEVKEPERFGERKKQVRVNCWGYTGEANYFAPKASFCSTDYPYQEFCKMVDSLHGAGIECLMEFYFDGSVGSSQILDILHYWMKTYHIDGFHLMGKGVLPEVLVKDKWLSQSKLFFSDINAEQIYQKQIPSFRHIAEYNEGFLYCMRHLLKSDEGMIEEFLYRNKRNYKNSGVINYMADQDGLTMMDMVSYDERHNEANGENGRDGIEYNCSWNCGAEGYSRKKSIRRLRMGQLKNAFLMLLLSQGTPLIFQGDEFGNSQGGNNNAWCQDNETGWVNWKKLRQNKELFEFVKEAVSIRKMHSILHLESELKGADYKAVGYPDISYHSNQPWYYSGSPQYRHIGILYCEDYAGCEKELLFAAYNFHWNEHEFGLPSLSEKMSWEQILTSGEDAEIETEILKEEKTEKNKKKKEIQRKKVTIKVGPRTVVILKGKQDEN</sequence>
<evidence type="ECO:0000313" key="2">
    <source>
        <dbReference type="EMBL" id="MBC8629809.1"/>
    </source>
</evidence>
<keyword evidence="3" id="KW-1185">Reference proteome</keyword>
<comment type="caution">
    <text evidence="2">The sequence shown here is derived from an EMBL/GenBank/DDBJ whole genome shotgun (WGS) entry which is preliminary data.</text>
</comment>
<protein>
    <submittedName>
        <fullName evidence="2">Glycogen operon protein GlgX</fullName>
    </submittedName>
</protein>
<dbReference type="Proteomes" id="UP000661649">
    <property type="component" value="Unassembled WGS sequence"/>
</dbReference>
<dbReference type="SMART" id="SM00642">
    <property type="entry name" value="Aamy"/>
    <property type="match status" value="1"/>
</dbReference>
<dbReference type="PANTHER" id="PTHR43002">
    <property type="entry name" value="GLYCOGEN DEBRANCHING ENZYME"/>
    <property type="match status" value="1"/>
</dbReference>